<proteinExistence type="predicted"/>
<dbReference type="AlphaFoldDB" id="A0A2N9GPP1"/>
<accession>A0A2N9GPP1</accession>
<dbReference type="EMBL" id="OIVN01002212">
    <property type="protein sequence ID" value="SPD01525.1"/>
    <property type="molecule type" value="Genomic_DNA"/>
</dbReference>
<dbReference type="InterPro" id="IPR052929">
    <property type="entry name" value="RNase_H-like_EbsB-rel"/>
</dbReference>
<organism evidence="1">
    <name type="scientific">Fagus sylvatica</name>
    <name type="common">Beechnut</name>
    <dbReference type="NCBI Taxonomy" id="28930"/>
    <lineage>
        <taxon>Eukaryota</taxon>
        <taxon>Viridiplantae</taxon>
        <taxon>Streptophyta</taxon>
        <taxon>Embryophyta</taxon>
        <taxon>Tracheophyta</taxon>
        <taxon>Spermatophyta</taxon>
        <taxon>Magnoliopsida</taxon>
        <taxon>eudicotyledons</taxon>
        <taxon>Gunneridae</taxon>
        <taxon>Pentapetalae</taxon>
        <taxon>rosids</taxon>
        <taxon>fabids</taxon>
        <taxon>Fagales</taxon>
        <taxon>Fagaceae</taxon>
        <taxon>Fagus</taxon>
    </lineage>
</organism>
<reference evidence="1" key="1">
    <citation type="submission" date="2018-02" db="EMBL/GenBank/DDBJ databases">
        <authorList>
            <person name="Cohen D.B."/>
            <person name="Kent A.D."/>
        </authorList>
    </citation>
    <scope>NUCLEOTIDE SEQUENCE</scope>
</reference>
<name>A0A2N9GPP1_FAGSY</name>
<dbReference type="PANTHER" id="PTHR47074:SF48">
    <property type="entry name" value="POLYNUCLEOTIDYL TRANSFERASE, RIBONUCLEASE H-LIKE SUPERFAMILY PROTEIN"/>
    <property type="match status" value="1"/>
</dbReference>
<dbReference type="PANTHER" id="PTHR47074">
    <property type="entry name" value="BNAC02G40300D PROTEIN"/>
    <property type="match status" value="1"/>
</dbReference>
<protein>
    <recommendedName>
        <fullName evidence="2">RNase H type-1 domain-containing protein</fullName>
    </recommendedName>
</protein>
<evidence type="ECO:0008006" key="2">
    <source>
        <dbReference type="Google" id="ProtNLM"/>
    </source>
</evidence>
<evidence type="ECO:0000313" key="1">
    <source>
        <dbReference type="EMBL" id="SPD01525.1"/>
    </source>
</evidence>
<sequence>MVDLENWEWRSYSNLELQLFAMLTWLIWFRRNRQRLDQPTDEIVRLYPRALKLLTEFHQAQDNHLKTTHSIEPFARTKWKPSISGRYKVNFDGAIFAETNEVGLGAIIRNHWGKVMALLCQQIPYPHSIAAV</sequence>
<gene>
    <name evidence="1" type="ORF">FSB_LOCUS29407</name>
</gene>